<gene>
    <name evidence="2" type="ORF">E4V82_15920</name>
</gene>
<name>A0A5N7IRI4_9CLOT</name>
<proteinExistence type="predicted"/>
<comment type="caution">
    <text evidence="2">The sequence shown here is derived from an EMBL/GenBank/DDBJ whole genome shotgun (WGS) entry which is preliminary data.</text>
</comment>
<reference evidence="2 3" key="1">
    <citation type="journal article" date="2019" name="Lett. Appl. Microbiol.">
        <title>A case of 'blown pack' spoilage of vacuum-packaged pork likely associated with Clostridium estertheticum in Canada.</title>
        <authorList>
            <person name="Zhang P."/>
            <person name="Ward P."/>
            <person name="McMullen L.M."/>
            <person name="Yang X."/>
        </authorList>
    </citation>
    <scope>NUCLEOTIDE SEQUENCE [LARGE SCALE GENOMIC DNA]</scope>
    <source>
        <strain evidence="2 3">MA19</strain>
    </source>
</reference>
<dbReference type="AlphaFoldDB" id="A0A5N7IRI4"/>
<dbReference type="EMBL" id="SPSF01000037">
    <property type="protein sequence ID" value="MPQ63594.1"/>
    <property type="molecule type" value="Genomic_DNA"/>
</dbReference>
<evidence type="ECO:0000259" key="1">
    <source>
        <dbReference type="Pfam" id="PF13333"/>
    </source>
</evidence>
<dbReference type="SUPFAM" id="SSF53098">
    <property type="entry name" value="Ribonuclease H-like"/>
    <property type="match status" value="1"/>
</dbReference>
<evidence type="ECO:0000313" key="2">
    <source>
        <dbReference type="EMBL" id="MPQ63594.1"/>
    </source>
</evidence>
<dbReference type="Proteomes" id="UP000342249">
    <property type="component" value="Unassembled WGS sequence"/>
</dbReference>
<dbReference type="InterPro" id="IPR001584">
    <property type="entry name" value="Integrase_cat-core"/>
</dbReference>
<evidence type="ECO:0000313" key="3">
    <source>
        <dbReference type="Proteomes" id="UP000342249"/>
    </source>
</evidence>
<feature type="domain" description="Integrase catalytic" evidence="1">
    <location>
        <begin position="14"/>
        <end position="58"/>
    </location>
</feature>
<sequence>MSRRGNCWGNSPQESFFGHFKYEAYIKSCETLEQLKQEIKQYMIYYNKFRYQWVLKKMFTIQKSSSQISIDFF</sequence>
<dbReference type="InterPro" id="IPR012337">
    <property type="entry name" value="RNaseH-like_sf"/>
</dbReference>
<accession>A0A5N7IRI4</accession>
<protein>
    <recommendedName>
        <fullName evidence="1">Integrase catalytic domain-containing protein</fullName>
    </recommendedName>
</protein>
<dbReference type="GO" id="GO:0015074">
    <property type="term" value="P:DNA integration"/>
    <property type="evidence" value="ECO:0007669"/>
    <property type="project" value="InterPro"/>
</dbReference>
<organism evidence="2 3">
    <name type="scientific">Clostridium estertheticum</name>
    <dbReference type="NCBI Taxonomy" id="238834"/>
    <lineage>
        <taxon>Bacteria</taxon>
        <taxon>Bacillati</taxon>
        <taxon>Bacillota</taxon>
        <taxon>Clostridia</taxon>
        <taxon>Eubacteriales</taxon>
        <taxon>Clostridiaceae</taxon>
        <taxon>Clostridium</taxon>
    </lineage>
</organism>
<dbReference type="Pfam" id="PF13333">
    <property type="entry name" value="rve_2"/>
    <property type="match status" value="1"/>
</dbReference>